<proteinExistence type="predicted"/>
<feature type="compositionally biased region" description="Pro residues" evidence="1">
    <location>
        <begin position="295"/>
        <end position="304"/>
    </location>
</feature>
<feature type="region of interest" description="Disordered" evidence="1">
    <location>
        <begin position="672"/>
        <end position="692"/>
    </location>
</feature>
<dbReference type="EMBL" id="JAEHOC010000033">
    <property type="protein sequence ID" value="KAG2428816.1"/>
    <property type="molecule type" value="Genomic_DNA"/>
</dbReference>
<feature type="region of interest" description="Disordered" evidence="1">
    <location>
        <begin position="581"/>
        <end position="641"/>
    </location>
</feature>
<feature type="region of interest" description="Disordered" evidence="1">
    <location>
        <begin position="811"/>
        <end position="860"/>
    </location>
</feature>
<sequence length="1009" mass="101691">MGFWNSFNNWYRTFWEESGRRPGVHEVKRWYEDCADACWGPIKPSWEETRTHSKCLRSLEQVRSYFKAYRAAKKEGVEGSCRSEATRSCGGFSQQPSLRARSMSAISAQDDDPPFVMRAPKVRRPSDSETADGSFFSFATATGACFPTASETTTTTTTNSPASKYSSRTQELGGGGAGGRAVRSSSFTGHSMSLASGLQGGHTRTISTGGGSSGAGIGTGVRAAVRMVFGEDSEGRALPILLQRAPGESLPIPVSANNAAAWMLPPPAPPPSRMPSPTPTSAPDGCGLGAGKALPPLPPLPSLPPVGGSSGPCSGGPSFPGAAAPLPAPHHMSPYFYGQAPAAVGAGLISPAGQLEPHASWPPAYPPSSDRPPLPPTHSVYPHYPGMHNSPYYPPPPAAASNTASSSVPGSLASGTGLRPSASAPTMLPSIPFPSSQSLPPLPRIVDMQAAQQRSADSAAAAAAAAAAVAAAAASEPGATKQQHQGQPSSTAPGAGPAEAGAAQGAPSVPPAGGSLSAPGPSQPGQQHPAAHGAYPYPYQPGYGSMDPYGSYPGYYDPYYSYPYWGYPPPYGFPMTRYPSPTGPAGAGSQHEKDEAACAAGPGSAPPATGVLGHPHHGRYPMMPPAFGPHSRPPPGPGIVSPVGPAPSGMPPLPPVSAGAASIHCSNASAASGAAYGAPKPPVPRGPGSGKAHAHCAAAKLTVSATQPPALQQQQQVPAPAAEDFARMVETFFLDGGDVDVADLDLQLDAADEAVIYGHVQGSAGAAAAAGETATGVVAGAAEHVAAAGTADAAQAAAAAMQPCHTVQQTKAEPGTDMSMRPLAPGAEAGGDATKPRVKSEPEAPSHAGDTFPHGPAGEDVDATVTLRVPLPSSAKANSMADSPFPFGCLESTGLTPLGGKAVPRVRAPTPGGKAAAAAAAQLLQAGMEAQPGSASALAAVMAMDEGTPLADLRSLAAELPSRGTSLQGFEMLDMPDLGGTGPLGDDMRDLDCAFFLTSPALGAGHTAY</sequence>
<feature type="compositionally biased region" description="Low complexity" evidence="1">
    <location>
        <begin position="428"/>
        <end position="439"/>
    </location>
</feature>
<dbReference type="AlphaFoldDB" id="A0A835VXL8"/>
<comment type="caution">
    <text evidence="2">The sequence shown here is derived from an EMBL/GenBank/DDBJ whole genome shotgun (WGS) entry which is preliminary data.</text>
</comment>
<feature type="compositionally biased region" description="Basic and acidic residues" evidence="1">
    <location>
        <begin position="834"/>
        <end position="844"/>
    </location>
</feature>
<reference evidence="2" key="1">
    <citation type="journal article" date="2020" name="bioRxiv">
        <title>Comparative genomics of Chlamydomonas.</title>
        <authorList>
            <person name="Craig R.J."/>
            <person name="Hasan A.R."/>
            <person name="Ness R.W."/>
            <person name="Keightley P.D."/>
        </authorList>
    </citation>
    <scope>NUCLEOTIDE SEQUENCE</scope>
    <source>
        <strain evidence="2">SAG 7.73</strain>
    </source>
</reference>
<accession>A0A835VXL8</accession>
<feature type="region of interest" description="Disordered" evidence="1">
    <location>
        <begin position="475"/>
        <end position="536"/>
    </location>
</feature>
<evidence type="ECO:0000256" key="1">
    <source>
        <dbReference type="SAM" id="MobiDB-lite"/>
    </source>
</evidence>
<feature type="region of interest" description="Disordered" evidence="1">
    <location>
        <begin position="150"/>
        <end position="185"/>
    </location>
</feature>
<feature type="region of interest" description="Disordered" evidence="1">
    <location>
        <begin position="267"/>
        <end position="314"/>
    </location>
</feature>
<protein>
    <submittedName>
        <fullName evidence="2">Uncharacterized protein</fullName>
    </submittedName>
</protein>
<feature type="compositionally biased region" description="Low complexity" evidence="1">
    <location>
        <begin position="486"/>
        <end position="536"/>
    </location>
</feature>
<gene>
    <name evidence="2" type="ORF">HXX76_011516</name>
</gene>
<evidence type="ECO:0000313" key="3">
    <source>
        <dbReference type="Proteomes" id="UP000650467"/>
    </source>
</evidence>
<feature type="compositionally biased region" description="Pro residues" evidence="1">
    <location>
        <begin position="622"/>
        <end position="637"/>
    </location>
</feature>
<keyword evidence="3" id="KW-1185">Reference proteome</keyword>
<feature type="compositionally biased region" description="Pro residues" evidence="1">
    <location>
        <begin position="363"/>
        <end position="376"/>
    </location>
</feature>
<feature type="compositionally biased region" description="Pro residues" evidence="1">
    <location>
        <begin position="267"/>
        <end position="280"/>
    </location>
</feature>
<name>A0A835VXL8_CHLIN</name>
<organism evidence="2 3">
    <name type="scientific">Chlamydomonas incerta</name>
    <dbReference type="NCBI Taxonomy" id="51695"/>
    <lineage>
        <taxon>Eukaryota</taxon>
        <taxon>Viridiplantae</taxon>
        <taxon>Chlorophyta</taxon>
        <taxon>core chlorophytes</taxon>
        <taxon>Chlorophyceae</taxon>
        <taxon>CS clade</taxon>
        <taxon>Chlamydomonadales</taxon>
        <taxon>Chlamydomonadaceae</taxon>
        <taxon>Chlamydomonas</taxon>
    </lineage>
</organism>
<feature type="compositionally biased region" description="Polar residues" evidence="1">
    <location>
        <begin position="159"/>
        <end position="170"/>
    </location>
</feature>
<feature type="region of interest" description="Disordered" evidence="1">
    <location>
        <begin position="194"/>
        <end position="213"/>
    </location>
</feature>
<feature type="compositionally biased region" description="Low complexity" evidence="1">
    <location>
        <begin position="597"/>
        <end position="610"/>
    </location>
</feature>
<feature type="region of interest" description="Disordered" evidence="1">
    <location>
        <begin position="359"/>
        <end position="382"/>
    </location>
</feature>
<feature type="region of interest" description="Disordered" evidence="1">
    <location>
        <begin position="395"/>
        <end position="440"/>
    </location>
</feature>
<dbReference type="Proteomes" id="UP000650467">
    <property type="component" value="Unassembled WGS sequence"/>
</dbReference>
<evidence type="ECO:0000313" key="2">
    <source>
        <dbReference type="EMBL" id="KAG2428816.1"/>
    </source>
</evidence>
<dbReference type="OrthoDB" id="552543at2759"/>